<keyword evidence="2" id="KW-1185">Reference proteome</keyword>
<evidence type="ECO:0000313" key="1">
    <source>
        <dbReference type="EMBL" id="GMQ63770.1"/>
    </source>
</evidence>
<protein>
    <submittedName>
        <fullName evidence="1">Uncharacterized protein</fullName>
    </submittedName>
</protein>
<name>A0ACB5UMJ9_9FIRM</name>
<accession>A0ACB5UMJ9</accession>
<dbReference type="Proteomes" id="UP001374599">
    <property type="component" value="Unassembled WGS sequence"/>
</dbReference>
<evidence type="ECO:0000313" key="2">
    <source>
        <dbReference type="Proteomes" id="UP001374599"/>
    </source>
</evidence>
<proteinExistence type="predicted"/>
<comment type="caution">
    <text evidence="1">The sequence shown here is derived from an EMBL/GenBank/DDBJ whole genome shotgun (WGS) entry which is preliminary data.</text>
</comment>
<gene>
    <name evidence="1" type="ORF">AN2V17_30050</name>
</gene>
<dbReference type="EMBL" id="BTPU01000052">
    <property type="protein sequence ID" value="GMQ63770.1"/>
    <property type="molecule type" value="Genomic_DNA"/>
</dbReference>
<reference evidence="1" key="1">
    <citation type="submission" date="2023-09" db="EMBL/GenBank/DDBJ databases">
        <title>Vallitalea sediminicola and Vallitalea maricola sp. nov., anaerobic bacteria isolated from marine sediment.</title>
        <authorList>
            <person name="Hirano S."/>
            <person name="Maeda A."/>
            <person name="Terahara T."/>
            <person name="Mori K."/>
            <person name="Hamada M."/>
            <person name="Matsumoto R."/>
            <person name="Kobayashi T."/>
        </authorList>
    </citation>
    <scope>NUCLEOTIDE SEQUENCE</scope>
    <source>
        <strain evidence="1">AN17-2</strain>
    </source>
</reference>
<sequence length="770" mass="88720">MEISENFYYAFINNIFSGYAYHKVITDYDGNPVDYEFIDINNDYCNLVGFKREDIIGKRITEIIPSMVDESFDWISFFGKIAIEGSHGSTIQYFKPFEKWYQVNVFSDRKGYFAEIFTDITEMKTKELLLKKKNEQLVKLFEEMTVSEEELRQQNEKLAQVYEEIAASEEELRQQNEHISGLYEELLASEENLSEQNSLLQESNSIIKEKEQIYRLITQASNDGIWYWNMRDGKRSISYDWYNDLGINLDLFSDIKNWHKILHPDDVEKAKKSLKDCIAGITSSYESTYRVRTIRGEYRWIFSRGKTLNDADGKPYLMAGAHIDITNKKIRDDKIKYLAYYDTLTGLPNRAYLLEQVSKYLEKNSKIALIVMDIDNFKSVNDSVGFSIGDIILKQVGLRLSSSIGENDFIARLGGDEFAVILNDVDNNEEIIERANLVKDCFNEPFIAENNIHQLSISLGIAVSPYDGIDSKDLIKNADTAMYKVKNMCKNSISFFTQDMKEEFLKRINIEKQLKKALENNEFKLFYQPQYDMKTGGIRGFEALLRWINPKLGLVSPMTFIPIAEEIGIINEIGEWVLKEACNQYKKWNYEYSFSGIISVNISPIQLKTHNFYYIVSNILRETGIKSGCLELEITENLFIDALDSAKMLLNKLIELGVRISLDDFGTGYSSLSYLKSLPIDTLKIDKSFIKNTTYTGVEREITRSVIDLVRKIGLETIAEGVENDKQLNFLYQSLCDNIQGFLTGKPMPADQVVDIIKAGKVDLSQYIDK</sequence>
<organism evidence="1 2">
    <name type="scientific">Vallitalea maricola</name>
    <dbReference type="NCBI Taxonomy" id="3074433"/>
    <lineage>
        <taxon>Bacteria</taxon>
        <taxon>Bacillati</taxon>
        <taxon>Bacillota</taxon>
        <taxon>Clostridia</taxon>
        <taxon>Lachnospirales</taxon>
        <taxon>Vallitaleaceae</taxon>
        <taxon>Vallitalea</taxon>
    </lineage>
</organism>